<proteinExistence type="predicted"/>
<evidence type="ECO:0000313" key="1">
    <source>
        <dbReference type="EMBL" id="SVD88576.1"/>
    </source>
</evidence>
<sequence>MKLFSTIINRLVTLSACLLILGLLGCDLKKNITEDQVKSTLDGFFAALDVDHYDCEKLGEWVTEDFMLYEMEKPFSQNQFCDFVDDALADMTSTNWVLSDFTISTDQNSAHVYYRNQGRFVSMGEDGQEMVMDMEWLESAYIIRQKDGALKIKFLSSDDINN</sequence>
<gene>
    <name evidence="1" type="ORF">METZ01_LOCUS441430</name>
</gene>
<reference evidence="1" key="1">
    <citation type="submission" date="2018-05" db="EMBL/GenBank/DDBJ databases">
        <authorList>
            <person name="Lanie J.A."/>
            <person name="Ng W.-L."/>
            <person name="Kazmierczak K.M."/>
            <person name="Andrzejewski T.M."/>
            <person name="Davidsen T.M."/>
            <person name="Wayne K.J."/>
            <person name="Tettelin H."/>
            <person name="Glass J.I."/>
            <person name="Rusch D."/>
            <person name="Podicherti R."/>
            <person name="Tsui H.-C.T."/>
            <person name="Winkler M.E."/>
        </authorList>
    </citation>
    <scope>NUCLEOTIDE SEQUENCE</scope>
</reference>
<dbReference type="PROSITE" id="PS51257">
    <property type="entry name" value="PROKAR_LIPOPROTEIN"/>
    <property type="match status" value="1"/>
</dbReference>
<name>A0A382YZC0_9ZZZZ</name>
<protein>
    <recommendedName>
        <fullName evidence="2">SnoaL-like domain-containing protein</fullName>
    </recommendedName>
</protein>
<accession>A0A382YZC0</accession>
<evidence type="ECO:0008006" key="2">
    <source>
        <dbReference type="Google" id="ProtNLM"/>
    </source>
</evidence>
<dbReference type="AlphaFoldDB" id="A0A382YZC0"/>
<dbReference type="EMBL" id="UINC01179740">
    <property type="protein sequence ID" value="SVD88576.1"/>
    <property type="molecule type" value="Genomic_DNA"/>
</dbReference>
<organism evidence="1">
    <name type="scientific">marine metagenome</name>
    <dbReference type="NCBI Taxonomy" id="408172"/>
    <lineage>
        <taxon>unclassified sequences</taxon>
        <taxon>metagenomes</taxon>
        <taxon>ecological metagenomes</taxon>
    </lineage>
</organism>